<keyword evidence="2" id="KW-1185">Reference proteome</keyword>
<protein>
    <submittedName>
        <fullName evidence="1">Uncharacterized protein</fullName>
    </submittedName>
</protein>
<organism evidence="1 2">
    <name type="scientific">Anopheles atroparvus</name>
    <name type="common">European mosquito</name>
    <dbReference type="NCBI Taxonomy" id="41427"/>
    <lineage>
        <taxon>Eukaryota</taxon>
        <taxon>Metazoa</taxon>
        <taxon>Ecdysozoa</taxon>
        <taxon>Arthropoda</taxon>
        <taxon>Hexapoda</taxon>
        <taxon>Insecta</taxon>
        <taxon>Pterygota</taxon>
        <taxon>Neoptera</taxon>
        <taxon>Endopterygota</taxon>
        <taxon>Diptera</taxon>
        <taxon>Nematocera</taxon>
        <taxon>Culicoidea</taxon>
        <taxon>Culicidae</taxon>
        <taxon>Anophelinae</taxon>
        <taxon>Anopheles</taxon>
    </lineage>
</organism>
<accession>A0AAG5DGZ6</accession>
<reference evidence="1" key="1">
    <citation type="submission" date="2024-04" db="UniProtKB">
        <authorList>
            <consortium name="EnsemblMetazoa"/>
        </authorList>
    </citation>
    <scope>IDENTIFICATION</scope>
    <source>
        <strain evidence="1">EBRO</strain>
    </source>
</reference>
<dbReference type="Proteomes" id="UP000075880">
    <property type="component" value="Unassembled WGS sequence"/>
</dbReference>
<proteinExistence type="predicted"/>
<dbReference type="EnsemblMetazoa" id="ENSAATROPT011509">
    <property type="protein sequence ID" value="ENSAATROPP010411"/>
    <property type="gene ID" value="ENSAATROPG009377"/>
</dbReference>
<evidence type="ECO:0000313" key="1">
    <source>
        <dbReference type="EnsemblMetazoa" id="ENSAATROPP010411"/>
    </source>
</evidence>
<name>A0AAG5DGZ6_ANOAO</name>
<dbReference type="AlphaFoldDB" id="A0AAG5DGZ6"/>
<sequence length="220" mass="25256">MPLNMNLPDSDLTEMALQIMGYQMYDQNGTPTDSFSQVMQPRTLADTLQTGVAAANKDLPACSNRDTQRDEKKFMAEFGILDEATVLEKPDQYVEGQMASLLEQLEARILRTKTMKRSKNKANALREKNAQANEKEIACFCNNLQQLFKAAKWARKAEIGDTWSQADQAKRKAHEAKLVEQIEEFNMLLELLKIILDEIPDDWRELDKIWQLLKKSIDMI</sequence>
<evidence type="ECO:0000313" key="2">
    <source>
        <dbReference type="Proteomes" id="UP000075880"/>
    </source>
</evidence>